<dbReference type="HOGENOM" id="CLU_3088717_0_0_1"/>
<proteinExistence type="predicted"/>
<dbReference type="EMBL" id="GL945475">
    <property type="protein sequence ID" value="EGO03907.1"/>
    <property type="molecule type" value="Genomic_DNA"/>
</dbReference>
<accession>F8PKU8</accession>
<name>F8PKU8_SERL3</name>
<evidence type="ECO:0008006" key="3">
    <source>
        <dbReference type="Google" id="ProtNLM"/>
    </source>
</evidence>
<reference evidence="2" key="1">
    <citation type="journal article" date="2011" name="Science">
        <title>The plant cell wall-decomposing machinery underlies the functional diversity of forest fungi.</title>
        <authorList>
            <person name="Eastwood D.C."/>
            <person name="Floudas D."/>
            <person name="Binder M."/>
            <person name="Majcherczyk A."/>
            <person name="Schneider P."/>
            <person name="Aerts A."/>
            <person name="Asiegbu F.O."/>
            <person name="Baker S.E."/>
            <person name="Barry K."/>
            <person name="Bendiksby M."/>
            <person name="Blumentritt M."/>
            <person name="Coutinho P.M."/>
            <person name="Cullen D."/>
            <person name="de Vries R.P."/>
            <person name="Gathman A."/>
            <person name="Goodell B."/>
            <person name="Henrissat B."/>
            <person name="Ihrmark K."/>
            <person name="Kauserud H."/>
            <person name="Kohler A."/>
            <person name="LaButti K."/>
            <person name="Lapidus A."/>
            <person name="Lavin J.L."/>
            <person name="Lee Y.-H."/>
            <person name="Lindquist E."/>
            <person name="Lilly W."/>
            <person name="Lucas S."/>
            <person name="Morin E."/>
            <person name="Murat C."/>
            <person name="Oguiza J.A."/>
            <person name="Park J."/>
            <person name="Pisabarro A.G."/>
            <person name="Riley R."/>
            <person name="Rosling A."/>
            <person name="Salamov A."/>
            <person name="Schmidt O."/>
            <person name="Schmutz J."/>
            <person name="Skrede I."/>
            <person name="Stenlid J."/>
            <person name="Wiebenga A."/>
            <person name="Xie X."/>
            <person name="Kuees U."/>
            <person name="Hibbett D.S."/>
            <person name="Hoffmeister D."/>
            <person name="Hoegberg N."/>
            <person name="Martin F."/>
            <person name="Grigoriev I.V."/>
            <person name="Watkinson S.C."/>
        </authorList>
    </citation>
    <scope>NUCLEOTIDE SEQUENCE [LARGE SCALE GENOMIC DNA]</scope>
    <source>
        <strain evidence="2">strain S7.3</strain>
    </source>
</reference>
<dbReference type="AlphaFoldDB" id="F8PKU8"/>
<evidence type="ECO:0000313" key="2">
    <source>
        <dbReference type="Proteomes" id="UP000008063"/>
    </source>
</evidence>
<sequence length="52" mass="6151">MYEMRTLASTLLREYEWTLPKDPIHADGIKNAFSPFALTLPRDLDIIFRKRV</sequence>
<protein>
    <recommendedName>
        <fullName evidence="3">Cytochrome P450</fullName>
    </recommendedName>
</protein>
<dbReference type="InParanoid" id="F8PKU8"/>
<evidence type="ECO:0000313" key="1">
    <source>
        <dbReference type="EMBL" id="EGO03907.1"/>
    </source>
</evidence>
<organism evidence="2">
    <name type="scientific">Serpula lacrymans var. lacrymans (strain S7.3)</name>
    <name type="common">Dry rot fungus</name>
    <dbReference type="NCBI Taxonomy" id="936435"/>
    <lineage>
        <taxon>Eukaryota</taxon>
        <taxon>Fungi</taxon>
        <taxon>Dikarya</taxon>
        <taxon>Basidiomycota</taxon>
        <taxon>Agaricomycotina</taxon>
        <taxon>Agaricomycetes</taxon>
        <taxon>Agaricomycetidae</taxon>
        <taxon>Boletales</taxon>
        <taxon>Coniophorineae</taxon>
        <taxon>Serpulaceae</taxon>
        <taxon>Serpula</taxon>
    </lineage>
</organism>
<gene>
    <name evidence="1" type="ORF">SERLA73DRAFT_175594</name>
</gene>
<keyword evidence="2" id="KW-1185">Reference proteome</keyword>
<dbReference type="Proteomes" id="UP000008063">
    <property type="component" value="Unassembled WGS sequence"/>
</dbReference>
<dbReference type="STRING" id="936435.F8PKU8"/>